<proteinExistence type="predicted"/>
<dbReference type="EMBL" id="JAXUIA010000003">
    <property type="protein sequence ID" value="MEA0976162.1"/>
    <property type="molecule type" value="Genomic_DNA"/>
</dbReference>
<evidence type="ECO:0000313" key="2">
    <source>
        <dbReference type="Proteomes" id="UP001289615"/>
    </source>
</evidence>
<gene>
    <name evidence="1" type="ORF">U6C28_07590</name>
</gene>
<evidence type="ECO:0000313" key="1">
    <source>
        <dbReference type="EMBL" id="MEA0976162.1"/>
    </source>
</evidence>
<name>A0ABU5NJE7_9BACI</name>
<keyword evidence="2" id="KW-1185">Reference proteome</keyword>
<reference evidence="1 2" key="1">
    <citation type="submission" date="2023-12" db="EMBL/GenBank/DDBJ databases">
        <title>Genome comparison identifies genes involved in endophytic behavior of Lysinibacillus irui and provides insights into its role as a plant-growth promoting bacterium.</title>
        <authorList>
            <person name="Hilario S."/>
            <person name="Matos I."/>
            <person name="Goncalves M.F.M."/>
            <person name="Pardo C.A."/>
            <person name="Santos M.J."/>
        </authorList>
    </citation>
    <scope>NUCLEOTIDE SEQUENCE [LARGE SCALE GENOMIC DNA]</scope>
    <source>
        <strain evidence="1 2">B3</strain>
    </source>
</reference>
<comment type="caution">
    <text evidence="1">The sequence shown here is derived from an EMBL/GenBank/DDBJ whole genome shotgun (WGS) entry which is preliminary data.</text>
</comment>
<organism evidence="1 2">
    <name type="scientific">Lysinibacillus irui</name>
    <dbReference type="NCBI Taxonomy" id="2998077"/>
    <lineage>
        <taxon>Bacteria</taxon>
        <taxon>Bacillati</taxon>
        <taxon>Bacillota</taxon>
        <taxon>Bacilli</taxon>
        <taxon>Bacillales</taxon>
        <taxon>Bacillaceae</taxon>
        <taxon>Lysinibacillus</taxon>
    </lineage>
</organism>
<dbReference type="Proteomes" id="UP001289615">
    <property type="component" value="Unassembled WGS sequence"/>
</dbReference>
<accession>A0ABU5NJE7</accession>
<dbReference type="RefSeq" id="WP_322611184.1">
    <property type="nucleotide sequence ID" value="NZ_JAXLNX010000006.1"/>
</dbReference>
<protein>
    <submittedName>
        <fullName evidence="1">Uncharacterized protein</fullName>
    </submittedName>
</protein>
<sequence>MFDTYTKQKTIEDLYEYNQEGVRSLLDNYYKLVEQGTYSYDPMVIVIKLDIERALRSTLLQPNHLSILTMRYALQLSFMEIQLYEGTSIEEAMNLEEKAIQIMVDVLEGTPSDFYQYEDIKPADTLSEHLLNCQQGKVSPYSVSDILLAHMLHLTKHRDNHAKEVLRQRVEGAPTLHQVLPLDIEYPSHNTSVHNKSNYDYFRNQDRKNQVSYDDFANQARGLQVIGRKKIQTSSDLAGNKGMVYEL</sequence>